<dbReference type="AlphaFoldDB" id="A0A097QVK7"/>
<keyword evidence="2" id="KW-1185">Reference proteome</keyword>
<name>A0A097QVK7_9EURY</name>
<dbReference type="RefSeq" id="WP_050003471.1">
    <property type="nucleotide sequence ID" value="NZ_CP008887.1"/>
</dbReference>
<accession>A0A097QVK7</accession>
<dbReference type="Proteomes" id="UP000029980">
    <property type="component" value="Chromosome"/>
</dbReference>
<dbReference type="OrthoDB" id="102423at2157"/>
<protein>
    <submittedName>
        <fullName evidence="1">Uncharacterized protein</fullName>
    </submittedName>
</protein>
<dbReference type="EMBL" id="CP008887">
    <property type="protein sequence ID" value="AIU70503.1"/>
    <property type="molecule type" value="Genomic_DNA"/>
</dbReference>
<reference evidence="1 2" key="1">
    <citation type="journal article" date="2015" name="Int. J. Syst. Evol. Microbiol.">
        <title>Thermococcus eurythermalis sp. nov., a conditional piezophilic hyperthermophilic archaeon with a wide temperature range isolated from an oil-immersed chimney in the Guaymas Basin.</title>
        <authorList>
            <person name="Zhao W."/>
            <person name="Zeng X."/>
            <person name="Xiao X."/>
        </authorList>
    </citation>
    <scope>NUCLEOTIDE SEQUENCE [LARGE SCALE GENOMIC DNA]</scope>
    <source>
        <strain evidence="1 2">A501</strain>
    </source>
</reference>
<organism evidence="1 2">
    <name type="scientific">Thermococcus eurythermalis</name>
    <dbReference type="NCBI Taxonomy" id="1505907"/>
    <lineage>
        <taxon>Archaea</taxon>
        <taxon>Methanobacteriati</taxon>
        <taxon>Methanobacteriota</taxon>
        <taxon>Thermococci</taxon>
        <taxon>Thermococcales</taxon>
        <taxon>Thermococcaceae</taxon>
        <taxon>Thermococcus</taxon>
    </lineage>
</organism>
<dbReference type="GeneID" id="25153621"/>
<dbReference type="STRING" id="1505907.TEU_09275"/>
<evidence type="ECO:0000313" key="1">
    <source>
        <dbReference type="EMBL" id="AIU70503.1"/>
    </source>
</evidence>
<gene>
    <name evidence="1" type="ORF">TEU_09275</name>
</gene>
<dbReference type="HOGENOM" id="CLU_1840687_0_0_2"/>
<evidence type="ECO:0000313" key="2">
    <source>
        <dbReference type="Proteomes" id="UP000029980"/>
    </source>
</evidence>
<sequence length="139" mass="16173">MEIITSRLKLISLHPFKDYTGVVHSGDALFLVEPVGKILVAFLPDSEDVLRLVGRENSYVDVVIDLQYFELARPAREKKFLLEEEQQERYRITGRFRKVKGDCGVFECGNLRFEECFSEESEWIEILGARFYAYLPESD</sequence>
<proteinExistence type="predicted"/>
<dbReference type="KEGG" id="teu:TEU_09275"/>